<dbReference type="GO" id="GO:0004674">
    <property type="term" value="F:protein serine/threonine kinase activity"/>
    <property type="evidence" value="ECO:0007669"/>
    <property type="project" value="UniProtKB-KW"/>
</dbReference>
<keyword evidence="17" id="KW-0675">Receptor</keyword>
<dbReference type="PANTHER" id="PTHR48056:SF89">
    <property type="entry name" value="OS06G0585982 PROTEIN"/>
    <property type="match status" value="1"/>
</dbReference>
<dbReference type="Proteomes" id="UP000000768">
    <property type="component" value="Chromosome 5"/>
</dbReference>
<keyword evidence="15 22" id="KW-1133">Transmembrane helix</keyword>
<dbReference type="PROSITE" id="PS00107">
    <property type="entry name" value="PROTEIN_KINASE_ATP"/>
    <property type="match status" value="1"/>
</dbReference>
<evidence type="ECO:0000256" key="13">
    <source>
        <dbReference type="ARBA" id="ARBA00022777"/>
    </source>
</evidence>
<dbReference type="SMART" id="SM00369">
    <property type="entry name" value="LRR_TYP"/>
    <property type="match status" value="10"/>
</dbReference>
<evidence type="ECO:0000256" key="8">
    <source>
        <dbReference type="ARBA" id="ARBA00022679"/>
    </source>
</evidence>
<keyword evidence="26" id="KW-1185">Reference proteome</keyword>
<dbReference type="OMA" id="GMFIPCT"/>
<evidence type="ECO:0000256" key="16">
    <source>
        <dbReference type="ARBA" id="ARBA00023136"/>
    </source>
</evidence>
<dbReference type="InterPro" id="IPR055414">
    <property type="entry name" value="LRR_R13L4/SHOC2-like"/>
</dbReference>
<evidence type="ECO:0000313" key="25">
    <source>
        <dbReference type="EMBL" id="OQU82892.1"/>
    </source>
</evidence>
<evidence type="ECO:0000256" key="14">
    <source>
        <dbReference type="ARBA" id="ARBA00022840"/>
    </source>
</evidence>
<accession>A0A1Z5RGK6</accession>
<evidence type="ECO:0000256" key="4">
    <source>
        <dbReference type="ARBA" id="ARBA00022475"/>
    </source>
</evidence>
<dbReference type="PROSITE" id="PS50011">
    <property type="entry name" value="PROTEIN_KINASE_DOM"/>
    <property type="match status" value="1"/>
</dbReference>
<dbReference type="FunFam" id="3.80.10.10:FF:000383">
    <property type="entry name" value="Leucine-rich repeat receptor protein kinase EMS1"/>
    <property type="match status" value="1"/>
</dbReference>
<keyword evidence="11" id="KW-0677">Repeat</keyword>
<dbReference type="Pfam" id="PF00069">
    <property type="entry name" value="Pkinase"/>
    <property type="match status" value="1"/>
</dbReference>
<keyword evidence="8" id="KW-0808">Transferase</keyword>
<feature type="transmembrane region" description="Helical" evidence="22">
    <location>
        <begin position="629"/>
        <end position="654"/>
    </location>
</feature>
<evidence type="ECO:0000256" key="3">
    <source>
        <dbReference type="ARBA" id="ARBA00012513"/>
    </source>
</evidence>
<dbReference type="EC" id="2.7.11.1" evidence="3"/>
<feature type="chain" id="PRO_5012328767" description="non-specific serine/threonine protein kinase" evidence="23">
    <location>
        <begin position="22"/>
        <end position="894"/>
    </location>
</feature>
<dbReference type="Pfam" id="PF13855">
    <property type="entry name" value="LRR_8"/>
    <property type="match status" value="2"/>
</dbReference>
<dbReference type="AlphaFoldDB" id="A0A1Z5RGK6"/>
<feature type="binding site" evidence="21">
    <location>
        <position position="718"/>
    </location>
    <ligand>
        <name>ATP</name>
        <dbReference type="ChEBI" id="CHEBI:30616"/>
    </ligand>
</feature>
<comment type="subcellular location">
    <subcellularLocation>
        <location evidence="1">Cell membrane</location>
        <topology evidence="1">Single-pass membrane protein</topology>
    </subcellularLocation>
</comment>
<dbReference type="InterPro" id="IPR001611">
    <property type="entry name" value="Leu-rich_rpt"/>
</dbReference>
<evidence type="ECO:0000256" key="15">
    <source>
        <dbReference type="ARBA" id="ARBA00022989"/>
    </source>
</evidence>
<evidence type="ECO:0000256" key="12">
    <source>
        <dbReference type="ARBA" id="ARBA00022741"/>
    </source>
</evidence>
<evidence type="ECO:0000256" key="18">
    <source>
        <dbReference type="ARBA" id="ARBA00023180"/>
    </source>
</evidence>
<dbReference type="InterPro" id="IPR011009">
    <property type="entry name" value="Kinase-like_dom_sf"/>
</dbReference>
<evidence type="ECO:0000256" key="9">
    <source>
        <dbReference type="ARBA" id="ARBA00022692"/>
    </source>
</evidence>
<dbReference type="FunFam" id="3.30.200.20:FF:000432">
    <property type="entry name" value="LRR receptor-like serine/threonine-protein kinase EFR"/>
    <property type="match status" value="1"/>
</dbReference>
<dbReference type="InterPro" id="IPR003591">
    <property type="entry name" value="Leu-rich_rpt_typical-subtyp"/>
</dbReference>
<evidence type="ECO:0000256" key="5">
    <source>
        <dbReference type="ARBA" id="ARBA00022527"/>
    </source>
</evidence>
<dbReference type="eggNOG" id="ENOG502QPYS">
    <property type="taxonomic scope" value="Eukaryota"/>
</dbReference>
<evidence type="ECO:0000256" key="7">
    <source>
        <dbReference type="ARBA" id="ARBA00022614"/>
    </source>
</evidence>
<protein>
    <recommendedName>
        <fullName evidence="3">non-specific serine/threonine protein kinase</fullName>
        <ecNumber evidence="3">2.7.11.1</ecNumber>
    </recommendedName>
</protein>
<evidence type="ECO:0000256" key="20">
    <source>
        <dbReference type="ARBA" id="ARBA00048679"/>
    </source>
</evidence>
<dbReference type="InterPro" id="IPR013210">
    <property type="entry name" value="LRR_N_plant-typ"/>
</dbReference>
<evidence type="ECO:0000256" key="6">
    <source>
        <dbReference type="ARBA" id="ARBA00022553"/>
    </source>
</evidence>
<comment type="similarity">
    <text evidence="2">Belongs to the protein kinase superfamily. Ser/Thr protein kinase family.</text>
</comment>
<keyword evidence="16 22" id="KW-0472">Membrane</keyword>
<dbReference type="Gene3D" id="3.80.10.10">
    <property type="entry name" value="Ribonuclease Inhibitor"/>
    <property type="match status" value="3"/>
</dbReference>
<dbReference type="Pfam" id="PF00560">
    <property type="entry name" value="LRR_1"/>
    <property type="match status" value="4"/>
</dbReference>
<dbReference type="PANTHER" id="PTHR48056">
    <property type="entry name" value="LRR RECEPTOR-LIKE SERINE/THREONINE-PROTEIN KINASE-RELATED"/>
    <property type="match status" value="1"/>
</dbReference>
<feature type="signal peptide" evidence="23">
    <location>
        <begin position="1"/>
        <end position="21"/>
    </location>
</feature>
<evidence type="ECO:0000313" key="26">
    <source>
        <dbReference type="Proteomes" id="UP000000768"/>
    </source>
</evidence>
<sequence length="894" mass="97822">MLMPWATIMLLLSCGAGTINCMTLNGNDTDFISLLDFKHAIMNDPKGALSSWNTTTHFCSWEGVVCSRTRPERVVMLNLSGQALEGHISPSLGNMSYLISLELSRNKFYGQIPPNLGYLHKLKHLGLGNNSLQGNIPDAVTNCSNLLVLDLQGNLLVGEIPKKLALLSNLLHLRLNSNNFSGAIPPDLGNITTLEYVYIHYNQLHGSIPEELGKLSNMSDLSLGGNMLSGRIPEALFNLSLLQQLAMPLNMLHGPLPSKFGDFLPSLQVLLLGGNMLGGHIPDSLGNASELQLIDLGFNYGFTGKIPPSLGKLWKLRTLSLHDNNLKANDSQSWEFLDALTNCTLLERLLLTGNQLQGVLPNSVGNLSSNLNDLTLSINMLYGLVPTSIGNLHKLTTLKLSLNSFTGPINGWIGNMVNLQALYLHHNNFSAVRSDSRSNNFHGPIPSSLGKLQVLSILDLSYNNLEGNIPKDLIAISVVQCKLSHNNLEGRIPYVGNHLQLSYLDLSSNKLTGEIPPTLGTCQQLQTVILDSNFLSGSIPALFGQLGSLTVLNLSRNNFSGSIPISLSKLQLLTQLDLSHNHLDGEVPTEGVFTNTTAISLDDNWQLCGGVLELHMPPCPNPMQKRIVWRHYFVIIAIPVIGIVSLTLVIYFIISRRKVPRTRLSLSFSGEQFPKVSYKDLAQATDNFTESSLVGRGSHGSVYKGRLITPEPMVVAVKVFDLAMEGTNGSFISECQALRNIRHRNLVPILTACSTIDNMGNDFKALVYRFMPNGSLDTWLHSPGYGNLDLSQRLKIIVDIADALRYIHHDCETPIIHCDLKPSNILLDDNMGAHLADFGIARFYLETISQTVGDSRSTGTINLKGTIGYISPGDKKNMLEAVSCRLVEMCTASV</sequence>
<dbReference type="SUPFAM" id="SSF56112">
    <property type="entry name" value="Protein kinase-like (PK-like)"/>
    <property type="match status" value="1"/>
</dbReference>
<keyword evidence="9 22" id="KW-0812">Transmembrane</keyword>
<reference evidence="25 26" key="1">
    <citation type="journal article" date="2009" name="Nature">
        <title>The Sorghum bicolor genome and the diversification of grasses.</title>
        <authorList>
            <person name="Paterson A.H."/>
            <person name="Bowers J.E."/>
            <person name="Bruggmann R."/>
            <person name="Dubchak I."/>
            <person name="Grimwood J."/>
            <person name="Gundlach H."/>
            <person name="Haberer G."/>
            <person name="Hellsten U."/>
            <person name="Mitros T."/>
            <person name="Poliakov A."/>
            <person name="Schmutz J."/>
            <person name="Spannagl M."/>
            <person name="Tang H."/>
            <person name="Wang X."/>
            <person name="Wicker T."/>
            <person name="Bharti A.K."/>
            <person name="Chapman J."/>
            <person name="Feltus F.A."/>
            <person name="Gowik U."/>
            <person name="Grigoriev I.V."/>
            <person name="Lyons E."/>
            <person name="Maher C.A."/>
            <person name="Martis M."/>
            <person name="Narechania A."/>
            <person name="Otillar R.P."/>
            <person name="Penning B.W."/>
            <person name="Salamov A.A."/>
            <person name="Wang Y."/>
            <person name="Zhang L."/>
            <person name="Carpita N.C."/>
            <person name="Freeling M."/>
            <person name="Gingle A.R."/>
            <person name="Hash C.T."/>
            <person name="Keller B."/>
            <person name="Klein P."/>
            <person name="Kresovich S."/>
            <person name="McCann M.C."/>
            <person name="Ming R."/>
            <person name="Peterson D.G."/>
            <person name="Mehboob-ur-Rahman"/>
            <person name="Ware D."/>
            <person name="Westhoff P."/>
            <person name="Mayer K.F."/>
            <person name="Messing J."/>
            <person name="Rokhsar D.S."/>
        </authorList>
    </citation>
    <scope>NUCLEOTIDE SEQUENCE [LARGE SCALE GENOMIC DNA]</scope>
    <source>
        <strain evidence="26">cv. BTx623</strain>
    </source>
</reference>
<dbReference type="FunFam" id="3.80.10.10:FF:000275">
    <property type="entry name" value="Leucine-rich repeat receptor-like protein kinase"/>
    <property type="match status" value="1"/>
</dbReference>
<dbReference type="GO" id="GO:0005524">
    <property type="term" value="F:ATP binding"/>
    <property type="evidence" value="ECO:0007669"/>
    <property type="project" value="UniProtKB-UniRule"/>
</dbReference>
<comment type="catalytic activity">
    <reaction evidence="20">
        <text>L-seryl-[protein] + ATP = O-phospho-L-seryl-[protein] + ADP + H(+)</text>
        <dbReference type="Rhea" id="RHEA:17989"/>
        <dbReference type="Rhea" id="RHEA-COMP:9863"/>
        <dbReference type="Rhea" id="RHEA-COMP:11604"/>
        <dbReference type="ChEBI" id="CHEBI:15378"/>
        <dbReference type="ChEBI" id="CHEBI:29999"/>
        <dbReference type="ChEBI" id="CHEBI:30616"/>
        <dbReference type="ChEBI" id="CHEBI:83421"/>
        <dbReference type="ChEBI" id="CHEBI:456216"/>
        <dbReference type="EC" id="2.7.11.1"/>
    </reaction>
</comment>
<dbReference type="InterPro" id="IPR008271">
    <property type="entry name" value="Ser/Thr_kinase_AS"/>
</dbReference>
<keyword evidence="7" id="KW-0433">Leucine-rich repeat</keyword>
<dbReference type="Pfam" id="PF08263">
    <property type="entry name" value="LRRNT_2"/>
    <property type="match status" value="1"/>
</dbReference>
<proteinExistence type="inferred from homology"/>
<feature type="domain" description="Protein kinase" evidence="24">
    <location>
        <begin position="688"/>
        <end position="894"/>
    </location>
</feature>
<organism evidence="25 26">
    <name type="scientific">Sorghum bicolor</name>
    <name type="common">Sorghum</name>
    <name type="synonym">Sorghum vulgare</name>
    <dbReference type="NCBI Taxonomy" id="4558"/>
    <lineage>
        <taxon>Eukaryota</taxon>
        <taxon>Viridiplantae</taxon>
        <taxon>Streptophyta</taxon>
        <taxon>Embryophyta</taxon>
        <taxon>Tracheophyta</taxon>
        <taxon>Spermatophyta</taxon>
        <taxon>Magnoliopsida</taxon>
        <taxon>Liliopsida</taxon>
        <taxon>Poales</taxon>
        <taxon>Poaceae</taxon>
        <taxon>PACMAD clade</taxon>
        <taxon>Panicoideae</taxon>
        <taxon>Andropogonodae</taxon>
        <taxon>Andropogoneae</taxon>
        <taxon>Sorghinae</taxon>
        <taxon>Sorghum</taxon>
    </lineage>
</organism>
<dbReference type="GO" id="GO:0005886">
    <property type="term" value="C:plasma membrane"/>
    <property type="evidence" value="ECO:0007669"/>
    <property type="project" value="UniProtKB-SubCell"/>
</dbReference>
<dbReference type="InterPro" id="IPR000719">
    <property type="entry name" value="Prot_kinase_dom"/>
</dbReference>
<dbReference type="InParanoid" id="A0A1Z5RGK6"/>
<evidence type="ECO:0000256" key="10">
    <source>
        <dbReference type="ARBA" id="ARBA00022729"/>
    </source>
</evidence>
<dbReference type="EMBL" id="CM000764">
    <property type="protein sequence ID" value="OQU82892.1"/>
    <property type="molecule type" value="Genomic_DNA"/>
</dbReference>
<keyword evidence="6" id="KW-0597">Phosphoprotein</keyword>
<keyword evidence="18" id="KW-0325">Glycoprotein</keyword>
<evidence type="ECO:0000259" key="24">
    <source>
        <dbReference type="PROSITE" id="PS50011"/>
    </source>
</evidence>
<keyword evidence="12 21" id="KW-0547">Nucleotide-binding</keyword>
<dbReference type="Gramene" id="OQU82892">
    <property type="protein sequence ID" value="OQU82892"/>
    <property type="gene ID" value="SORBI_3005G038800"/>
</dbReference>
<dbReference type="SMART" id="SM00220">
    <property type="entry name" value="S_TKc"/>
    <property type="match status" value="1"/>
</dbReference>
<keyword evidence="4" id="KW-1003">Cell membrane</keyword>
<keyword evidence="5" id="KW-0723">Serine/threonine-protein kinase</keyword>
<dbReference type="InterPro" id="IPR032675">
    <property type="entry name" value="LRR_dom_sf"/>
</dbReference>
<evidence type="ECO:0000256" key="17">
    <source>
        <dbReference type="ARBA" id="ARBA00023170"/>
    </source>
</evidence>
<dbReference type="Gene3D" id="1.10.510.10">
    <property type="entry name" value="Transferase(Phosphotransferase) domain 1"/>
    <property type="match status" value="1"/>
</dbReference>
<keyword evidence="10 23" id="KW-0732">Signal</keyword>
<evidence type="ECO:0000256" key="11">
    <source>
        <dbReference type="ARBA" id="ARBA00022737"/>
    </source>
</evidence>
<dbReference type="Pfam" id="PF23598">
    <property type="entry name" value="LRR_14"/>
    <property type="match status" value="1"/>
</dbReference>
<dbReference type="InterPro" id="IPR017441">
    <property type="entry name" value="Protein_kinase_ATP_BS"/>
</dbReference>
<evidence type="ECO:0000256" key="19">
    <source>
        <dbReference type="ARBA" id="ARBA00047899"/>
    </source>
</evidence>
<reference evidence="26" key="2">
    <citation type="journal article" date="2018" name="Plant J.">
        <title>The Sorghum bicolor reference genome: improved assembly, gene annotations, a transcriptome atlas, and signatures of genome organization.</title>
        <authorList>
            <person name="McCormick R.F."/>
            <person name="Truong S.K."/>
            <person name="Sreedasyam A."/>
            <person name="Jenkins J."/>
            <person name="Shu S."/>
            <person name="Sims D."/>
            <person name="Kennedy M."/>
            <person name="Amirebrahimi M."/>
            <person name="Weers B.D."/>
            <person name="McKinley B."/>
            <person name="Mattison A."/>
            <person name="Morishige D.T."/>
            <person name="Grimwood J."/>
            <person name="Schmutz J."/>
            <person name="Mullet J.E."/>
        </authorList>
    </citation>
    <scope>NUCLEOTIDE SEQUENCE [LARGE SCALE GENOMIC DNA]</scope>
    <source>
        <strain evidence="26">cv. BTx623</strain>
    </source>
</reference>
<dbReference type="FunFam" id="1.10.510.10:FF:001023">
    <property type="entry name" value="Os07g0541700 protein"/>
    <property type="match status" value="1"/>
</dbReference>
<dbReference type="PROSITE" id="PS00108">
    <property type="entry name" value="PROTEIN_KINASE_ST"/>
    <property type="match status" value="1"/>
</dbReference>
<name>A0A1Z5RGK6_SORBI</name>
<dbReference type="FunFam" id="3.80.10.10:FF:000317">
    <property type="entry name" value="Inactive leucine-rich repeat receptor-like protein kinase"/>
    <property type="match status" value="1"/>
</dbReference>
<keyword evidence="14 21" id="KW-0067">ATP-binding</keyword>
<evidence type="ECO:0000256" key="23">
    <source>
        <dbReference type="SAM" id="SignalP"/>
    </source>
</evidence>
<keyword evidence="13" id="KW-0418">Kinase</keyword>
<dbReference type="InterPro" id="IPR050647">
    <property type="entry name" value="Plant_LRR-RLKs"/>
</dbReference>
<dbReference type="Gene3D" id="3.30.200.20">
    <property type="entry name" value="Phosphorylase Kinase, domain 1"/>
    <property type="match status" value="1"/>
</dbReference>
<comment type="catalytic activity">
    <reaction evidence="19">
        <text>L-threonyl-[protein] + ATP = O-phospho-L-threonyl-[protein] + ADP + H(+)</text>
        <dbReference type="Rhea" id="RHEA:46608"/>
        <dbReference type="Rhea" id="RHEA-COMP:11060"/>
        <dbReference type="Rhea" id="RHEA-COMP:11605"/>
        <dbReference type="ChEBI" id="CHEBI:15378"/>
        <dbReference type="ChEBI" id="CHEBI:30013"/>
        <dbReference type="ChEBI" id="CHEBI:30616"/>
        <dbReference type="ChEBI" id="CHEBI:61977"/>
        <dbReference type="ChEBI" id="CHEBI:456216"/>
        <dbReference type="EC" id="2.7.11.1"/>
    </reaction>
</comment>
<evidence type="ECO:0000256" key="2">
    <source>
        <dbReference type="ARBA" id="ARBA00008684"/>
    </source>
</evidence>
<gene>
    <name evidence="25" type="ORF">SORBI_3005G038800</name>
</gene>
<dbReference type="SUPFAM" id="SSF52058">
    <property type="entry name" value="L domain-like"/>
    <property type="match status" value="2"/>
</dbReference>
<evidence type="ECO:0000256" key="22">
    <source>
        <dbReference type="SAM" id="Phobius"/>
    </source>
</evidence>
<evidence type="ECO:0000256" key="21">
    <source>
        <dbReference type="PROSITE-ProRule" id="PRU10141"/>
    </source>
</evidence>
<evidence type="ECO:0000256" key="1">
    <source>
        <dbReference type="ARBA" id="ARBA00004162"/>
    </source>
</evidence>
<dbReference type="PRINTS" id="PR00019">
    <property type="entry name" value="LEURICHRPT"/>
</dbReference>